<feature type="compositionally biased region" description="Low complexity" evidence="22">
    <location>
        <begin position="41"/>
        <end position="50"/>
    </location>
</feature>
<evidence type="ECO:0000256" key="9">
    <source>
        <dbReference type="ARBA" id="ARBA00023053"/>
    </source>
</evidence>
<reference evidence="25 26" key="1">
    <citation type="submission" date="2025-04" db="UniProtKB">
        <authorList>
            <consortium name="RefSeq"/>
        </authorList>
    </citation>
    <scope>IDENTIFICATION</scope>
    <source>
        <tissue evidence="25 26">Ear skin</tissue>
    </source>
</reference>
<proteinExistence type="inferred from homology"/>
<feature type="transmembrane region" description="Helical" evidence="23">
    <location>
        <begin position="242"/>
        <end position="261"/>
    </location>
</feature>
<evidence type="ECO:0000256" key="7">
    <source>
        <dbReference type="ARBA" id="ARBA00022847"/>
    </source>
</evidence>
<evidence type="ECO:0000256" key="10">
    <source>
        <dbReference type="ARBA" id="ARBA00023065"/>
    </source>
</evidence>
<evidence type="ECO:0000256" key="12">
    <source>
        <dbReference type="ARBA" id="ARBA00023157"/>
    </source>
</evidence>
<evidence type="ECO:0000256" key="13">
    <source>
        <dbReference type="ARBA" id="ARBA00023180"/>
    </source>
</evidence>
<feature type="transmembrane region" description="Helical" evidence="23">
    <location>
        <begin position="585"/>
        <end position="607"/>
    </location>
</feature>
<evidence type="ECO:0000256" key="3">
    <source>
        <dbReference type="ARBA" id="ARBA00022448"/>
    </source>
</evidence>
<evidence type="ECO:0000256" key="22">
    <source>
        <dbReference type="SAM" id="MobiDB-lite"/>
    </source>
</evidence>
<feature type="compositionally biased region" description="Basic and acidic residues" evidence="22">
    <location>
        <begin position="726"/>
        <end position="735"/>
    </location>
</feature>
<keyword evidence="9" id="KW-0915">Sodium</keyword>
<evidence type="ECO:0000313" key="25">
    <source>
        <dbReference type="RefSeq" id="XP_032327203.1"/>
    </source>
</evidence>
<evidence type="ECO:0000256" key="14">
    <source>
        <dbReference type="ARBA" id="ARBA00023201"/>
    </source>
</evidence>
<dbReference type="Gene3D" id="1.20.1730.10">
    <property type="entry name" value="Sodium/glucose cotransporter"/>
    <property type="match status" value="1"/>
</dbReference>
<keyword evidence="7" id="KW-0769">Symport</keyword>
<evidence type="ECO:0000256" key="20">
    <source>
        <dbReference type="ARBA" id="ARBA00081561"/>
    </source>
</evidence>
<dbReference type="Pfam" id="PF00474">
    <property type="entry name" value="SSF"/>
    <property type="match status" value="1"/>
</dbReference>
<dbReference type="RefSeq" id="XP_032327207.1">
    <property type="nucleotide sequence ID" value="XM_032471316.1"/>
</dbReference>
<comment type="similarity">
    <text evidence="2 21">Belongs to the sodium:solute symporter (SSF) (TC 2.A.21) family.</text>
</comment>
<evidence type="ECO:0000256" key="1">
    <source>
        <dbReference type="ARBA" id="ARBA00004424"/>
    </source>
</evidence>
<feature type="transmembrane region" description="Helical" evidence="23">
    <location>
        <begin position="128"/>
        <end position="148"/>
    </location>
</feature>
<feature type="transmembrane region" description="Helical" evidence="23">
    <location>
        <begin position="420"/>
        <end position="440"/>
    </location>
</feature>
<dbReference type="InterPro" id="IPR001734">
    <property type="entry name" value="Na/solute_symporter"/>
</dbReference>
<evidence type="ECO:0000313" key="29">
    <source>
        <dbReference type="RefSeq" id="XP_032327207.1"/>
    </source>
</evidence>
<dbReference type="RefSeq" id="XP_032327205.1">
    <property type="nucleotide sequence ID" value="XM_032471314.1"/>
</dbReference>
<evidence type="ECO:0000313" key="31">
    <source>
        <dbReference type="RefSeq" id="XP_032327209.1"/>
    </source>
</evidence>
<gene>
    <name evidence="25 26 27 28 29 30 31" type="primary">LOC102510780</name>
</gene>
<feature type="region of interest" description="Disordered" evidence="22">
    <location>
        <begin position="1"/>
        <end position="61"/>
    </location>
</feature>
<comment type="subcellular location">
    <subcellularLocation>
        <location evidence="1">Apical cell membrane</location>
        <topology evidence="1">Multi-pass membrane protein</topology>
    </subcellularLocation>
</comment>
<evidence type="ECO:0000256" key="18">
    <source>
        <dbReference type="ARBA" id="ARBA00072719"/>
    </source>
</evidence>
<keyword evidence="5 23" id="KW-0812">Transmembrane</keyword>
<dbReference type="PANTHER" id="PTHR11819">
    <property type="entry name" value="SOLUTE CARRIER FAMILY 5"/>
    <property type="match status" value="1"/>
</dbReference>
<evidence type="ECO:0000256" key="15">
    <source>
        <dbReference type="ARBA" id="ARBA00050129"/>
    </source>
</evidence>
<evidence type="ECO:0000313" key="26">
    <source>
        <dbReference type="RefSeq" id="XP_032327204.1"/>
    </source>
</evidence>
<evidence type="ECO:0000256" key="4">
    <source>
        <dbReference type="ARBA" id="ARBA00022475"/>
    </source>
</evidence>
<dbReference type="RefSeq" id="XP_032327206.1">
    <property type="nucleotide sequence ID" value="XM_032471315.1"/>
</dbReference>
<dbReference type="RefSeq" id="XP_032327208.1">
    <property type="nucleotide sequence ID" value="XM_032471317.1"/>
</dbReference>
<dbReference type="FunFam" id="1.20.1730.10:FF:000010">
    <property type="entry name" value="Solute carrier family 5 member 2"/>
    <property type="match status" value="1"/>
</dbReference>
<evidence type="ECO:0000256" key="8">
    <source>
        <dbReference type="ARBA" id="ARBA00022989"/>
    </source>
</evidence>
<dbReference type="RefSeq" id="XP_032327204.1">
    <property type="nucleotide sequence ID" value="XM_032471313.1"/>
</dbReference>
<feature type="compositionally biased region" description="Polar residues" evidence="22">
    <location>
        <begin position="15"/>
        <end position="31"/>
    </location>
</feature>
<organism evidence="24 25">
    <name type="scientific">Camelus ferus</name>
    <name type="common">Wild bactrian camel</name>
    <name type="synonym">Camelus bactrianus ferus</name>
    <dbReference type="NCBI Taxonomy" id="419612"/>
    <lineage>
        <taxon>Eukaryota</taxon>
        <taxon>Metazoa</taxon>
        <taxon>Chordata</taxon>
        <taxon>Craniata</taxon>
        <taxon>Vertebrata</taxon>
        <taxon>Euteleostomi</taxon>
        <taxon>Mammalia</taxon>
        <taxon>Eutheria</taxon>
        <taxon>Laurasiatheria</taxon>
        <taxon>Artiodactyla</taxon>
        <taxon>Tylopoda</taxon>
        <taxon>Camelidae</taxon>
        <taxon>Camelus</taxon>
    </lineage>
</organism>
<keyword evidence="3" id="KW-0813">Transport</keyword>
<evidence type="ECO:0000256" key="11">
    <source>
        <dbReference type="ARBA" id="ARBA00023136"/>
    </source>
</evidence>
<comment type="subunit">
    <text evidence="17">Forms a heterodimer (via TM13) with PDZK1IP1 (via N-terminal transmembrane helix); this interaction enhances SLC5A2 transporter activity.</text>
</comment>
<accession>A0A8B8SAF1</accession>
<evidence type="ECO:0000256" key="2">
    <source>
        <dbReference type="ARBA" id="ARBA00006434"/>
    </source>
</evidence>
<keyword evidence="11 23" id="KW-0472">Membrane</keyword>
<evidence type="ECO:0000256" key="6">
    <source>
        <dbReference type="ARBA" id="ARBA00022723"/>
    </source>
</evidence>
<dbReference type="GO" id="GO:0046872">
    <property type="term" value="F:metal ion binding"/>
    <property type="evidence" value="ECO:0007669"/>
    <property type="project" value="UniProtKB-KW"/>
</dbReference>
<dbReference type="Proteomes" id="UP000694856">
    <property type="component" value="Chromosome 32"/>
</dbReference>
<feature type="region of interest" description="Disordered" evidence="22">
    <location>
        <begin position="718"/>
        <end position="743"/>
    </location>
</feature>
<dbReference type="GO" id="GO:1904659">
    <property type="term" value="P:D-glucose transmembrane transport"/>
    <property type="evidence" value="ECO:0007669"/>
    <property type="project" value="UniProtKB-ARBA"/>
</dbReference>
<dbReference type="GO" id="GO:0005412">
    <property type="term" value="F:D-glucose:sodium symporter activity"/>
    <property type="evidence" value="ECO:0007669"/>
    <property type="project" value="TreeGrafter"/>
</dbReference>
<dbReference type="GO" id="GO:0016324">
    <property type="term" value="C:apical plasma membrane"/>
    <property type="evidence" value="ECO:0007669"/>
    <property type="project" value="UniProtKB-SubCell"/>
</dbReference>
<keyword evidence="14" id="KW-0739">Sodium transport</keyword>
<comment type="catalytic activity">
    <reaction evidence="15">
        <text>D-glucose(out) + Na(+)(out) = D-glucose(in) + Na(+)(in)</text>
        <dbReference type="Rhea" id="RHEA:70571"/>
        <dbReference type="ChEBI" id="CHEBI:4167"/>
        <dbReference type="ChEBI" id="CHEBI:29101"/>
    </reaction>
    <physiologicalReaction direction="left-to-right" evidence="15">
        <dbReference type="Rhea" id="RHEA:70572"/>
    </physiologicalReaction>
</comment>
<keyword evidence="12" id="KW-1015">Disulfide bond</keyword>
<dbReference type="InterPro" id="IPR038377">
    <property type="entry name" value="Na/Glc_symporter_sf"/>
</dbReference>
<keyword evidence="4" id="KW-1003">Cell membrane</keyword>
<evidence type="ECO:0000256" key="17">
    <source>
        <dbReference type="ARBA" id="ARBA00063331"/>
    </source>
</evidence>
<dbReference type="KEGG" id="cfr:102510780"/>
<feature type="transmembrane region" description="Helical" evidence="23">
    <location>
        <begin position="560"/>
        <end position="578"/>
    </location>
</feature>
<keyword evidence="6" id="KW-0479">Metal-binding</keyword>
<comment type="function">
    <text evidence="16">Electrogenic Na(+)-coupled sugar symporter that actively transports D-glucose at the plasma membrane, with a Na(+) to sugar coupling ratio of 1:1. Transporter activity is driven by a transmembrane Na(+) electrochemical gradient set by the Na(+)/K(+) pump. Unlike SLC5A1/SGLT1, requires the auxiliary protein PDZK1IP1/MAP17 for full transporter activity. Has a primary role in D-glucose reabsorption from glomerular filtrate across the brush border of the early proximal tubules of the kidney.</text>
</comment>
<keyword evidence="24" id="KW-1185">Reference proteome</keyword>
<keyword evidence="10" id="KW-0406">Ion transport</keyword>
<dbReference type="NCBIfam" id="TIGR00813">
    <property type="entry name" value="sss"/>
    <property type="match status" value="1"/>
</dbReference>
<feature type="transmembrane region" description="Helical" evidence="23">
    <location>
        <begin position="306"/>
        <end position="324"/>
    </location>
</feature>
<evidence type="ECO:0000256" key="21">
    <source>
        <dbReference type="RuleBase" id="RU362091"/>
    </source>
</evidence>
<dbReference type="GeneID" id="102510780"/>
<evidence type="ECO:0000256" key="5">
    <source>
        <dbReference type="ARBA" id="ARBA00022692"/>
    </source>
</evidence>
<keyword evidence="13" id="KW-0325">Glycoprotein</keyword>
<keyword evidence="8 23" id="KW-1133">Transmembrane helix</keyword>
<dbReference type="PROSITE" id="PS50283">
    <property type="entry name" value="NA_SOLUT_SYMP_3"/>
    <property type="match status" value="1"/>
</dbReference>
<evidence type="ECO:0000256" key="23">
    <source>
        <dbReference type="SAM" id="Phobius"/>
    </source>
</evidence>
<dbReference type="AlphaFoldDB" id="A0A8B8SAF1"/>
<feature type="transmembrane region" description="Helical" evidence="23">
    <location>
        <begin position="486"/>
        <end position="508"/>
    </location>
</feature>
<dbReference type="RefSeq" id="XP_032327209.1">
    <property type="nucleotide sequence ID" value="XM_032471318.1"/>
</dbReference>
<feature type="transmembrane region" description="Helical" evidence="23">
    <location>
        <begin position="529"/>
        <end position="548"/>
    </location>
</feature>
<protein>
    <recommendedName>
        <fullName evidence="18">Sodium/glucose cotransporter 2</fullName>
    </recommendedName>
    <alternativeName>
        <fullName evidence="20">Low affinity sodium-glucose cotransporter</fullName>
    </alternativeName>
    <alternativeName>
        <fullName evidence="19">Solute carrier family 5 member 2</fullName>
    </alternativeName>
</protein>
<feature type="transmembrane region" description="Helical" evidence="23">
    <location>
        <begin position="627"/>
        <end position="649"/>
    </location>
</feature>
<evidence type="ECO:0000256" key="19">
    <source>
        <dbReference type="ARBA" id="ARBA00078596"/>
    </source>
</evidence>
<evidence type="ECO:0000313" key="24">
    <source>
        <dbReference type="Proteomes" id="UP000694856"/>
    </source>
</evidence>
<feature type="transmembrane region" description="Helical" evidence="23">
    <location>
        <begin position="273"/>
        <end position="294"/>
    </location>
</feature>
<dbReference type="PANTHER" id="PTHR11819:SF110">
    <property type="entry name" value="GENE 5134-RELATED"/>
    <property type="match status" value="1"/>
</dbReference>
<feature type="transmembrane region" description="Helical" evidence="23">
    <location>
        <begin position="168"/>
        <end position="189"/>
    </location>
</feature>
<evidence type="ECO:0000313" key="30">
    <source>
        <dbReference type="RefSeq" id="XP_032327208.1"/>
    </source>
</evidence>
<sequence length="779" mass="85272">MIFPVPGSAGWLRPASSQPYRRPPSLSTGRSDSGRAAAGTAGPRLLAAAERPPPRMAGTGPRGACRELPGCPAALPAKPCGRVPRAATVAVADPPGLSAARPPRHAAMGFPWYSINYSPHVSNVSSSLDVLVIVLYFMLVLVVGLWAILSSSRGTVEDFFLAGRNLPWWQIGAFLFASNIGAGHVMGLAGKGATSGIAIGAFEWIAPFMLCLLGWIVSPIYTRTGVVTLPRYLRKRFRSCRIQMLLAVLYLIIYIFSKILVEICMGATFMRLVLGMDVYLATVVLLTVTGIYAITGGFAAVVYTDVLHTGVVVLGSVLLVGYAFQEVGGYQELQRKYMDAKPNLTHEGNWTVQLECLTPRQDSFHIFRDPITGDFPWPGIIFGASTLSLYYWCANQIFVQGCLAGKSVCHVKAGCVMCGYLKLLPMFSMVLPGMISRVLYSDKVACVVPSECEEYCGFSTGCSPMAYPVLVVELLPKGVQGLMVSALWASLMSSLTSVFSGASAVFTMDIYTQMRPTATEKELMITGRFFVIVLLAVSIAWVPAIQVANKEQLFEYTQAVLSYLTPPIAAVFLLAMFCKRVTEQGAFWGLTSGLLIGFCRMVSEFSYGTWSCLANDKCPLIICSVHYLYFAIILFTISLFAVLGISLFTDRIPDKHLHRLCWSLRNSQEERVDLDEEIRWKRPTPQAQPGIFREAQTCLWKAWDVYCGLEPLPSPKVAPGEASVQKMEHGDKSEGTECGDASKGTELRDISETPCLRKVSNICGFLLILLTVFCFLYFS</sequence>
<feature type="transmembrane region" description="Helical" evidence="23">
    <location>
        <begin position="201"/>
        <end position="222"/>
    </location>
</feature>
<name>A0A8B8SAF1_CAMFR</name>
<evidence type="ECO:0000313" key="27">
    <source>
        <dbReference type="RefSeq" id="XP_032327205.1"/>
    </source>
</evidence>
<dbReference type="RefSeq" id="XP_032327203.1">
    <property type="nucleotide sequence ID" value="XM_032471312.1"/>
</dbReference>
<feature type="transmembrane region" description="Helical" evidence="23">
    <location>
        <begin position="759"/>
        <end position="778"/>
    </location>
</feature>
<evidence type="ECO:0000313" key="28">
    <source>
        <dbReference type="RefSeq" id="XP_032327206.1"/>
    </source>
</evidence>
<evidence type="ECO:0000256" key="16">
    <source>
        <dbReference type="ARBA" id="ARBA00059702"/>
    </source>
</evidence>